<feature type="domain" description="Methyltransferase type 11" evidence="5">
    <location>
        <begin position="114"/>
        <end position="203"/>
    </location>
</feature>
<dbReference type="PANTHER" id="PTHR44942:SF4">
    <property type="entry name" value="METHYLTRANSFERASE TYPE 11 DOMAIN-CONTAINING PROTEIN"/>
    <property type="match status" value="1"/>
</dbReference>
<feature type="region of interest" description="Disordered" evidence="4">
    <location>
        <begin position="53"/>
        <end position="74"/>
    </location>
</feature>
<sequence>MAMTLTPPGRLIEANPGSGIDNNKPAWVRRDASSCVHLCSCNVHVLTSRSIGIQRNDTNRRTTHSHDTDPPPRRAIGVRRRLELRRPPALLPCGDGDGVPREAGPRGQRGARVLDLAAGTGKLTEVLAARDEGFEIVGVEPHAGMRGELARKGLAGVEVRDGFAEEIPLGDGWGDGCVVAQAFHWFANERALREMHRVLKPRSSLGLIWNIEDYNKPAAWTASTHWEQRLNELIHSLDGDGQARFRNDAWRACFDSQVANPLKTVAEYGLPGLATTDDGKAPWFSVPIGEDSVPFTVWLTEEALWKRLSTLSQVAVLEGDDLSRFRARLAEMLKEESVERNDKARWPLHGKTFFAWDFRGSSLDRGPGRERE</sequence>
<evidence type="ECO:0000313" key="7">
    <source>
        <dbReference type="Proteomes" id="UP000008698"/>
    </source>
</evidence>
<organism evidence="7">
    <name type="scientific">Verticillium alfalfae (strain VaMs.102 / ATCC MYA-4576 / FGSC 10136)</name>
    <name type="common">Verticillium wilt of alfalfa</name>
    <name type="synonym">Verticillium albo-atrum</name>
    <dbReference type="NCBI Taxonomy" id="526221"/>
    <lineage>
        <taxon>Eukaryota</taxon>
        <taxon>Fungi</taxon>
        <taxon>Dikarya</taxon>
        <taxon>Ascomycota</taxon>
        <taxon>Pezizomycotina</taxon>
        <taxon>Sordariomycetes</taxon>
        <taxon>Hypocreomycetidae</taxon>
        <taxon>Glomerellales</taxon>
        <taxon>Plectosphaerellaceae</taxon>
        <taxon>Verticillium</taxon>
    </lineage>
</organism>
<dbReference type="Gene3D" id="3.40.50.150">
    <property type="entry name" value="Vaccinia Virus protein VP39"/>
    <property type="match status" value="1"/>
</dbReference>
<evidence type="ECO:0000256" key="1">
    <source>
        <dbReference type="ARBA" id="ARBA00008361"/>
    </source>
</evidence>
<evidence type="ECO:0000259" key="5">
    <source>
        <dbReference type="Pfam" id="PF08241"/>
    </source>
</evidence>
<dbReference type="GO" id="GO:0032259">
    <property type="term" value="P:methylation"/>
    <property type="evidence" value="ECO:0007669"/>
    <property type="project" value="UniProtKB-KW"/>
</dbReference>
<evidence type="ECO:0000313" key="6">
    <source>
        <dbReference type="EMBL" id="EEY19997.1"/>
    </source>
</evidence>
<dbReference type="PANTHER" id="PTHR44942">
    <property type="entry name" value="METHYLTRANSF_11 DOMAIN-CONTAINING PROTEIN"/>
    <property type="match status" value="1"/>
</dbReference>
<dbReference type="KEGG" id="val:VDBG_06106"/>
<dbReference type="InterPro" id="IPR051052">
    <property type="entry name" value="Diverse_substrate_MTase"/>
</dbReference>
<gene>
    <name evidence="6" type="ORF">VDBG_06106</name>
</gene>
<dbReference type="EMBL" id="DS985220">
    <property type="protein sequence ID" value="EEY19997.1"/>
    <property type="molecule type" value="Genomic_DNA"/>
</dbReference>
<feature type="compositionally biased region" description="Basic and acidic residues" evidence="4">
    <location>
        <begin position="57"/>
        <end position="72"/>
    </location>
</feature>
<dbReference type="OrthoDB" id="10027013at2759"/>
<dbReference type="eggNOG" id="KOG3010">
    <property type="taxonomic scope" value="Eukaryota"/>
</dbReference>
<accession>C9SMI2</accession>
<dbReference type="HOGENOM" id="CLU_744333_0_0_1"/>
<dbReference type="Proteomes" id="UP000008698">
    <property type="component" value="Unassembled WGS sequence"/>
</dbReference>
<evidence type="ECO:0000256" key="4">
    <source>
        <dbReference type="SAM" id="MobiDB-lite"/>
    </source>
</evidence>
<dbReference type="RefSeq" id="XP_003003664.1">
    <property type="nucleotide sequence ID" value="XM_003003618.1"/>
</dbReference>
<keyword evidence="2 6" id="KW-0489">Methyltransferase</keyword>
<dbReference type="CDD" id="cd02440">
    <property type="entry name" value="AdoMet_MTases"/>
    <property type="match status" value="1"/>
</dbReference>
<dbReference type="Pfam" id="PF08241">
    <property type="entry name" value="Methyltransf_11"/>
    <property type="match status" value="1"/>
</dbReference>
<dbReference type="AlphaFoldDB" id="C9SMI2"/>
<protein>
    <submittedName>
        <fullName evidence="6">Methyltransferase</fullName>
    </submittedName>
</protein>
<dbReference type="GO" id="GO:0008757">
    <property type="term" value="F:S-adenosylmethionine-dependent methyltransferase activity"/>
    <property type="evidence" value="ECO:0007669"/>
    <property type="project" value="InterPro"/>
</dbReference>
<evidence type="ECO:0000256" key="3">
    <source>
        <dbReference type="ARBA" id="ARBA00022679"/>
    </source>
</evidence>
<keyword evidence="3 6" id="KW-0808">Transferase</keyword>
<keyword evidence="7" id="KW-1185">Reference proteome</keyword>
<name>C9SMI2_VERA1</name>
<dbReference type="InterPro" id="IPR013216">
    <property type="entry name" value="Methyltransf_11"/>
</dbReference>
<feature type="region of interest" description="Disordered" evidence="4">
    <location>
        <begin position="1"/>
        <end position="24"/>
    </location>
</feature>
<dbReference type="SUPFAM" id="SSF53335">
    <property type="entry name" value="S-adenosyl-L-methionine-dependent methyltransferases"/>
    <property type="match status" value="1"/>
</dbReference>
<dbReference type="InterPro" id="IPR029063">
    <property type="entry name" value="SAM-dependent_MTases_sf"/>
</dbReference>
<reference evidence="7" key="1">
    <citation type="journal article" date="2011" name="PLoS Pathog.">
        <title>Comparative genomics yields insights into niche adaptation of plant vascular wilt pathogens.</title>
        <authorList>
            <person name="Klosterman S.J."/>
            <person name="Subbarao K.V."/>
            <person name="Kang S."/>
            <person name="Veronese P."/>
            <person name="Gold S.E."/>
            <person name="Thomma B.P.H.J."/>
            <person name="Chen Z."/>
            <person name="Henrissat B."/>
            <person name="Lee Y.-H."/>
            <person name="Park J."/>
            <person name="Garcia-Pedrajas M.D."/>
            <person name="Barbara D.J."/>
            <person name="Anchieta A."/>
            <person name="de Jonge R."/>
            <person name="Santhanam P."/>
            <person name="Maruthachalam K."/>
            <person name="Atallah Z."/>
            <person name="Amyotte S.G."/>
            <person name="Paz Z."/>
            <person name="Inderbitzin P."/>
            <person name="Hayes R.J."/>
            <person name="Heiman D.I."/>
            <person name="Young S."/>
            <person name="Zeng Q."/>
            <person name="Engels R."/>
            <person name="Galagan J."/>
            <person name="Cuomo C.A."/>
            <person name="Dobinson K.F."/>
            <person name="Ma L.-J."/>
        </authorList>
    </citation>
    <scope>NUCLEOTIDE SEQUENCE [LARGE SCALE GENOMIC DNA]</scope>
    <source>
        <strain evidence="7">VaMs.102 / ATCC MYA-4576 / FGSC 10136</strain>
    </source>
</reference>
<comment type="similarity">
    <text evidence="1">Belongs to the methyltransferase superfamily.</text>
</comment>
<dbReference type="GeneID" id="9534766"/>
<proteinExistence type="inferred from homology"/>
<evidence type="ECO:0000256" key="2">
    <source>
        <dbReference type="ARBA" id="ARBA00022603"/>
    </source>
</evidence>